<dbReference type="InterPro" id="IPR039420">
    <property type="entry name" value="WalR-like"/>
</dbReference>
<gene>
    <name evidence="8" type="ORF">J2W50_001144</name>
</gene>
<evidence type="ECO:0000313" key="8">
    <source>
        <dbReference type="EMBL" id="MDR6582969.1"/>
    </source>
</evidence>
<reference evidence="8 9" key="1">
    <citation type="submission" date="2023-07" db="EMBL/GenBank/DDBJ databases">
        <title>Sorghum-associated microbial communities from plants grown in Nebraska, USA.</title>
        <authorList>
            <person name="Schachtman D."/>
        </authorList>
    </citation>
    <scope>NUCLEOTIDE SEQUENCE [LARGE SCALE GENOMIC DNA]</scope>
    <source>
        <strain evidence="8 9">596</strain>
    </source>
</reference>
<feature type="modified residue" description="4-aspartylphosphate" evidence="6">
    <location>
        <position position="75"/>
    </location>
</feature>
<dbReference type="SMART" id="SM00448">
    <property type="entry name" value="REC"/>
    <property type="match status" value="1"/>
</dbReference>
<dbReference type="Gene3D" id="3.40.50.2300">
    <property type="match status" value="1"/>
</dbReference>
<dbReference type="InterPro" id="IPR011006">
    <property type="entry name" value="CheY-like_superfamily"/>
</dbReference>
<dbReference type="PROSITE" id="PS50110">
    <property type="entry name" value="RESPONSE_REGULATORY"/>
    <property type="match status" value="1"/>
</dbReference>
<protein>
    <submittedName>
        <fullName evidence="8">FixJ family two-component response regulator</fullName>
    </submittedName>
</protein>
<dbReference type="InterPro" id="IPR001789">
    <property type="entry name" value="Sig_transdc_resp-reg_receiver"/>
</dbReference>
<dbReference type="RefSeq" id="WP_233207528.1">
    <property type="nucleotide sequence ID" value="NZ_JAVDSJ010000001.1"/>
</dbReference>
<evidence type="ECO:0000256" key="6">
    <source>
        <dbReference type="PROSITE-ProRule" id="PRU00169"/>
    </source>
</evidence>
<evidence type="ECO:0000256" key="4">
    <source>
        <dbReference type="ARBA" id="ARBA00023125"/>
    </source>
</evidence>
<dbReference type="PANTHER" id="PTHR48111:SF1">
    <property type="entry name" value="TWO-COMPONENT RESPONSE REGULATOR ORR33"/>
    <property type="match status" value="1"/>
</dbReference>
<keyword evidence="3" id="KW-0805">Transcription regulation</keyword>
<keyword evidence="2" id="KW-0902">Two-component regulatory system</keyword>
<keyword evidence="9" id="KW-1185">Reference proteome</keyword>
<dbReference type="Proteomes" id="UP001260715">
    <property type="component" value="Unassembled WGS sequence"/>
</dbReference>
<dbReference type="Pfam" id="PF00072">
    <property type="entry name" value="Response_reg"/>
    <property type="match status" value="1"/>
</dbReference>
<dbReference type="EMBL" id="JAVDSJ010000001">
    <property type="protein sequence ID" value="MDR6582969.1"/>
    <property type="molecule type" value="Genomic_DNA"/>
</dbReference>
<feature type="domain" description="Response regulatory" evidence="7">
    <location>
        <begin position="26"/>
        <end position="139"/>
    </location>
</feature>
<organism evidence="8 9">
    <name type="scientific">Herbaspirillum frisingense</name>
    <dbReference type="NCBI Taxonomy" id="92645"/>
    <lineage>
        <taxon>Bacteria</taxon>
        <taxon>Pseudomonadati</taxon>
        <taxon>Pseudomonadota</taxon>
        <taxon>Betaproteobacteria</taxon>
        <taxon>Burkholderiales</taxon>
        <taxon>Oxalobacteraceae</taxon>
        <taxon>Herbaspirillum</taxon>
    </lineage>
</organism>
<keyword evidence="4" id="KW-0238">DNA-binding</keyword>
<keyword evidence="1 6" id="KW-0597">Phosphoprotein</keyword>
<keyword evidence="5" id="KW-0804">Transcription</keyword>
<evidence type="ECO:0000313" key="9">
    <source>
        <dbReference type="Proteomes" id="UP001260715"/>
    </source>
</evidence>
<evidence type="ECO:0000256" key="2">
    <source>
        <dbReference type="ARBA" id="ARBA00023012"/>
    </source>
</evidence>
<evidence type="ECO:0000256" key="5">
    <source>
        <dbReference type="ARBA" id="ARBA00023163"/>
    </source>
</evidence>
<accession>A0ABU1PAM1</accession>
<evidence type="ECO:0000256" key="3">
    <source>
        <dbReference type="ARBA" id="ARBA00023015"/>
    </source>
</evidence>
<evidence type="ECO:0000256" key="1">
    <source>
        <dbReference type="ARBA" id="ARBA00022553"/>
    </source>
</evidence>
<comment type="caution">
    <text evidence="8">The sequence shown here is derived from an EMBL/GenBank/DDBJ whole genome shotgun (WGS) entry which is preliminary data.</text>
</comment>
<evidence type="ECO:0000259" key="7">
    <source>
        <dbReference type="PROSITE" id="PS50110"/>
    </source>
</evidence>
<sequence>MNLRRSRPWPTMMSEGENTPLSQYRPVAVIDDDLWVRAALCNLLDSAGHRSCSFDTAEDFLDSTCLVQACCAIVDVGLKQMSGFELAEQLARLRPNLPILFISAQVSPPQRMRASSLGFPLLAKPVDADTLLVLLTATLLYGRF</sequence>
<dbReference type="SUPFAM" id="SSF52172">
    <property type="entry name" value="CheY-like"/>
    <property type="match status" value="1"/>
</dbReference>
<dbReference type="PANTHER" id="PTHR48111">
    <property type="entry name" value="REGULATOR OF RPOS"/>
    <property type="match status" value="1"/>
</dbReference>
<proteinExistence type="predicted"/>
<name>A0ABU1PAM1_9BURK</name>